<organism evidence="1 2">
    <name type="scientific">Bosea lupini</name>
    <dbReference type="NCBI Taxonomy" id="1036779"/>
    <lineage>
        <taxon>Bacteria</taxon>
        <taxon>Pseudomonadati</taxon>
        <taxon>Pseudomonadota</taxon>
        <taxon>Alphaproteobacteria</taxon>
        <taxon>Hyphomicrobiales</taxon>
        <taxon>Boseaceae</taxon>
        <taxon>Bosea</taxon>
    </lineage>
</organism>
<reference evidence="2" key="1">
    <citation type="submission" date="2016-10" db="EMBL/GenBank/DDBJ databases">
        <authorList>
            <person name="Varghese N."/>
            <person name="Submissions S."/>
        </authorList>
    </citation>
    <scope>NUCLEOTIDE SEQUENCE [LARGE SCALE GENOMIC DNA]</scope>
    <source>
        <strain evidence="2">LMG 26383,CCUG 61248,R- 45681</strain>
    </source>
</reference>
<dbReference type="Proteomes" id="UP000199664">
    <property type="component" value="Unassembled WGS sequence"/>
</dbReference>
<evidence type="ECO:0000313" key="1">
    <source>
        <dbReference type="EMBL" id="SEK83268.1"/>
    </source>
</evidence>
<evidence type="ECO:0008006" key="3">
    <source>
        <dbReference type="Google" id="ProtNLM"/>
    </source>
</evidence>
<evidence type="ECO:0000313" key="2">
    <source>
        <dbReference type="Proteomes" id="UP000199664"/>
    </source>
</evidence>
<name>A0A1H7K8U6_9HYPH</name>
<sequence>MKLIMLSVVFEVASQVAFAQGAPDPMAQLRACSLLDPAERPACLNKLPQPVTVPRRPAGDADGWIVSETTSPIDYTPIVTATAFAEGGANGALKQLSIHCRGGRTELVLGGPAASESGADSVLSYRVDDSQPVQLAAGRPSYGTGVAFRGDVVGLLLSLPNEGGIAIRLGTRAGAVHDAHFSLVGLKAARDRVAAACKWPRTLARPRSE</sequence>
<dbReference type="EMBL" id="FOAN01000002">
    <property type="protein sequence ID" value="SEK83268.1"/>
    <property type="molecule type" value="Genomic_DNA"/>
</dbReference>
<proteinExistence type="predicted"/>
<dbReference type="OrthoDB" id="8158974at2"/>
<protein>
    <recommendedName>
        <fullName evidence="3">Type VI secretion system protein VasI</fullName>
    </recommendedName>
</protein>
<keyword evidence="2" id="KW-1185">Reference proteome</keyword>
<gene>
    <name evidence="1" type="ORF">SAMN04515666_102127</name>
</gene>
<dbReference type="RefSeq" id="WP_091830891.1">
    <property type="nucleotide sequence ID" value="NZ_FOAN01000002.1"/>
</dbReference>
<dbReference type="AlphaFoldDB" id="A0A1H7K8U6"/>
<dbReference type="STRING" id="1036779.SAMN04515666_102127"/>
<accession>A0A1H7K8U6</accession>